<dbReference type="Pfam" id="PF05139">
    <property type="entry name" value="Erythro_esteras"/>
    <property type="match status" value="1"/>
</dbReference>
<reference evidence="1 2" key="1">
    <citation type="submission" date="2021-02" db="EMBL/GenBank/DDBJ databases">
        <title>De Novo genome assembly of isolated myxobacteria.</title>
        <authorList>
            <person name="Stevens D.C."/>
        </authorList>
    </citation>
    <scope>NUCLEOTIDE SEQUENCE [LARGE SCALE GENOMIC DNA]</scope>
    <source>
        <strain evidence="1 2">SCHIC003</strain>
    </source>
</reference>
<gene>
    <name evidence="1" type="ORF">JY572_13760</name>
</gene>
<dbReference type="PANTHER" id="PTHR31299:SF0">
    <property type="entry name" value="ESTERASE, PUTATIVE (AFU_ORTHOLOGUE AFUA_1G05850)-RELATED"/>
    <property type="match status" value="1"/>
</dbReference>
<dbReference type="InterPro" id="IPR007815">
    <property type="entry name" value="Emycin_Estase"/>
</dbReference>
<name>A0ABX7NDZ7_9BACT</name>
<protein>
    <submittedName>
        <fullName evidence="1">Erythromycin esterase family protein</fullName>
    </submittedName>
</protein>
<sequence length="408" mass="45009">MRYLLLLLSLLSGCASVPKGEAPRAAAPVTDADRIVRDLCDKRMALLGEEAHHGSARTVAFKVELVRRLVEECQFDAFYLEAGTYDFVNIAERLKAGEPVGEDMVATAIGGLWANREMAPLVPFLTQRLNAGTLVAGGLDDQLNRDTYAHRQMSSELLPLLEGARREVCGAELERYMAWGYDEAHPYSPETVAVLRGCLKEMESVLSRPESSGRARTQGYLQMVRSLERFFGRQAAALSRAPAKGSGGRDWSDYNGRDRSMFTNLEWLLAQSARPRKVIVWLATIHAAKDFRALDGDIREAIPFGSHVQSRFGAEAFVLGFSAHAGSYSNVNTPRTQVLEPAVADSLEHWAFSGHTSDTRYLDASQLRDLGSRAARPISYAWMTGPWATVVDGLLVIREESRTTALGE</sequence>
<dbReference type="InterPro" id="IPR052036">
    <property type="entry name" value="Hydrolase/PRTase-associated"/>
</dbReference>
<evidence type="ECO:0000313" key="2">
    <source>
        <dbReference type="Proteomes" id="UP000663090"/>
    </source>
</evidence>
<dbReference type="PANTHER" id="PTHR31299">
    <property type="entry name" value="ESTERASE, PUTATIVE (AFU_ORTHOLOGUE AFUA_1G05850)-RELATED"/>
    <property type="match status" value="1"/>
</dbReference>
<dbReference type="Gene3D" id="3.40.1660.10">
    <property type="entry name" value="EreA-like (biosynthetic domain)"/>
    <property type="match status" value="1"/>
</dbReference>
<dbReference type="Gene3D" id="3.30.1870.10">
    <property type="entry name" value="EreA-like, domain 2"/>
    <property type="match status" value="1"/>
</dbReference>
<organism evidence="1 2">
    <name type="scientific">Myxococcus landrumensis</name>
    <dbReference type="NCBI Taxonomy" id="2813577"/>
    <lineage>
        <taxon>Bacteria</taxon>
        <taxon>Pseudomonadati</taxon>
        <taxon>Myxococcota</taxon>
        <taxon>Myxococcia</taxon>
        <taxon>Myxococcales</taxon>
        <taxon>Cystobacterineae</taxon>
        <taxon>Myxococcaceae</taxon>
        <taxon>Myxococcus</taxon>
    </lineage>
</organism>
<accession>A0ABX7NDZ7</accession>
<dbReference type="Gene3D" id="1.20.1440.30">
    <property type="entry name" value="Biosynthetic Protein domain"/>
    <property type="match status" value="1"/>
</dbReference>
<dbReference type="CDD" id="cd14728">
    <property type="entry name" value="Ere-like"/>
    <property type="match status" value="1"/>
</dbReference>
<evidence type="ECO:0000313" key="1">
    <source>
        <dbReference type="EMBL" id="QSQ17051.1"/>
    </source>
</evidence>
<keyword evidence="2" id="KW-1185">Reference proteome</keyword>
<proteinExistence type="predicted"/>
<dbReference type="EMBL" id="CP071091">
    <property type="protein sequence ID" value="QSQ17051.1"/>
    <property type="molecule type" value="Genomic_DNA"/>
</dbReference>
<dbReference type="RefSeq" id="WP_206718686.1">
    <property type="nucleotide sequence ID" value="NZ_CP071091.1"/>
</dbReference>
<dbReference type="Proteomes" id="UP000663090">
    <property type="component" value="Chromosome"/>
</dbReference>
<dbReference type="SUPFAM" id="SSF159501">
    <property type="entry name" value="EreA/ChaN-like"/>
    <property type="match status" value="1"/>
</dbReference>